<evidence type="ECO:0000313" key="7">
    <source>
        <dbReference type="Ensembl" id="ENSVURP00010004604.1"/>
    </source>
</evidence>
<feature type="transmembrane region" description="Helical" evidence="5">
    <location>
        <begin position="349"/>
        <end position="372"/>
    </location>
</feature>
<protein>
    <submittedName>
        <fullName evidence="7">Transmembrane protein 116</fullName>
    </submittedName>
</protein>
<dbReference type="SUPFAM" id="SSF81321">
    <property type="entry name" value="Family A G protein-coupled receptor-like"/>
    <property type="match status" value="1"/>
</dbReference>
<keyword evidence="8" id="KW-1185">Reference proteome</keyword>
<proteinExistence type="predicted"/>
<reference evidence="7" key="2">
    <citation type="submission" date="2025-08" db="UniProtKB">
        <authorList>
            <consortium name="Ensembl"/>
        </authorList>
    </citation>
    <scope>IDENTIFICATION</scope>
</reference>
<dbReference type="Gene3D" id="1.20.1070.10">
    <property type="entry name" value="Rhodopsin 7-helix transmembrane proteins"/>
    <property type="match status" value="1"/>
</dbReference>
<evidence type="ECO:0000259" key="6">
    <source>
        <dbReference type="PROSITE" id="PS50262"/>
    </source>
</evidence>
<dbReference type="Ensembl" id="ENSVURT00010005232.1">
    <property type="protein sequence ID" value="ENSVURP00010004604.1"/>
    <property type="gene ID" value="ENSVURG00010003659.1"/>
</dbReference>
<evidence type="ECO:0000256" key="3">
    <source>
        <dbReference type="ARBA" id="ARBA00022989"/>
    </source>
</evidence>
<dbReference type="InterPro" id="IPR017452">
    <property type="entry name" value="GPCR_Rhodpsn_7TM"/>
</dbReference>
<feature type="transmembrane region" description="Helical" evidence="5">
    <location>
        <begin position="317"/>
        <end position="337"/>
    </location>
</feature>
<reference evidence="7" key="3">
    <citation type="submission" date="2025-09" db="UniProtKB">
        <authorList>
            <consortium name="Ensembl"/>
        </authorList>
    </citation>
    <scope>IDENTIFICATION</scope>
</reference>
<keyword evidence="3 5" id="KW-1133">Transmembrane helix</keyword>
<feature type="transmembrane region" description="Helical" evidence="5">
    <location>
        <begin position="159"/>
        <end position="179"/>
    </location>
</feature>
<gene>
    <name evidence="7" type="primary">TMEM116</name>
</gene>
<dbReference type="GO" id="GO:0004930">
    <property type="term" value="F:G protein-coupled receptor activity"/>
    <property type="evidence" value="ECO:0007669"/>
    <property type="project" value="TreeGrafter"/>
</dbReference>
<keyword evidence="4 5" id="KW-0472">Membrane</keyword>
<evidence type="ECO:0000256" key="5">
    <source>
        <dbReference type="SAM" id="Phobius"/>
    </source>
</evidence>
<name>A0A4X2JY56_VOMUR</name>
<evidence type="ECO:0000256" key="2">
    <source>
        <dbReference type="ARBA" id="ARBA00022692"/>
    </source>
</evidence>
<feature type="transmembrane region" description="Helical" evidence="5">
    <location>
        <begin position="84"/>
        <end position="106"/>
    </location>
</feature>
<feature type="transmembrane region" description="Helical" evidence="5">
    <location>
        <begin position="118"/>
        <end position="139"/>
    </location>
</feature>
<dbReference type="Proteomes" id="UP000314987">
    <property type="component" value="Unassembled WGS sequence"/>
</dbReference>
<dbReference type="PANTHER" id="PTHR23112:SF0">
    <property type="entry name" value="TRANSMEMBRANE PROTEIN 116"/>
    <property type="match status" value="1"/>
</dbReference>
<dbReference type="STRING" id="29139.ENSVURP00010004604"/>
<dbReference type="AlphaFoldDB" id="A0A4X2JY56"/>
<feature type="transmembrane region" description="Helical" evidence="5">
    <location>
        <begin position="262"/>
        <end position="285"/>
    </location>
</feature>
<dbReference type="GO" id="GO:0005886">
    <property type="term" value="C:plasma membrane"/>
    <property type="evidence" value="ECO:0007669"/>
    <property type="project" value="TreeGrafter"/>
</dbReference>
<reference evidence="8" key="1">
    <citation type="submission" date="2018-12" db="EMBL/GenBank/DDBJ databases">
        <authorList>
            <person name="Yazar S."/>
        </authorList>
    </citation>
    <scope>NUCLEOTIDE SEQUENCE [LARGE SCALE GENOMIC DNA]</scope>
</reference>
<organism evidence="7 8">
    <name type="scientific">Vombatus ursinus</name>
    <name type="common">Common wombat</name>
    <dbReference type="NCBI Taxonomy" id="29139"/>
    <lineage>
        <taxon>Eukaryota</taxon>
        <taxon>Metazoa</taxon>
        <taxon>Chordata</taxon>
        <taxon>Craniata</taxon>
        <taxon>Vertebrata</taxon>
        <taxon>Euteleostomi</taxon>
        <taxon>Mammalia</taxon>
        <taxon>Metatheria</taxon>
        <taxon>Diprotodontia</taxon>
        <taxon>Vombatidae</taxon>
        <taxon>Vombatus</taxon>
    </lineage>
</organism>
<dbReference type="GeneTree" id="ENSGT00390000003209"/>
<dbReference type="OMA" id="YTISYIW"/>
<dbReference type="PROSITE" id="PS50262">
    <property type="entry name" value="G_PROTEIN_RECEP_F1_2"/>
    <property type="match status" value="1"/>
</dbReference>
<dbReference type="GO" id="GO:0007189">
    <property type="term" value="P:adenylate cyclase-activating G protein-coupled receptor signaling pathway"/>
    <property type="evidence" value="ECO:0007669"/>
    <property type="project" value="TreeGrafter"/>
</dbReference>
<dbReference type="PRINTS" id="PR02001">
    <property type="entry name" value="GCR1CAMPR"/>
</dbReference>
<sequence length="423" mass="47103">MGLPGLPSFAFLHTPSLTSRSLAGWAGEELSGAGLGEESSGRGCRIQSQANFCGDHWEPGPMALPSEASYLEDKWHSIFSAIQWIQFVMATLSIIGSSSIIAYTVFQNIMKSPEMRPLLCLSFSDLLLGTCWLLGALLYGTPMANEDVVCYNLQTTGQIFYISSFLYTVNFTWHLYMDLKVKYNQNIYSASTTDYTSRVGWIAVVLSSLIPLLLMVPVFCLGNSSECFHNFSQSHRCLLMHPPPPAMAELLPSASTSVCRVLYFYGLIVFLTSFLLSLLAIVALLMRAQMLYKRFVKSTGFLGDEQWASIRVVEHRVCFYPAAFFCCWGPAAILVIIKLTRPENTQLHMALYVLQALTAASQGLLNCGVYGWTQHRFHRLRQEARRDADTQTPLLRSQKRFYTGGLVAPESRPALADATSTVL</sequence>
<feature type="transmembrane region" description="Helical" evidence="5">
    <location>
        <begin position="199"/>
        <end position="219"/>
    </location>
</feature>
<dbReference type="InterPro" id="IPR022343">
    <property type="entry name" value="GCR1-cAMP_receptor"/>
</dbReference>
<feature type="domain" description="G-protein coupled receptors family 1 profile" evidence="6">
    <location>
        <begin position="96"/>
        <end position="370"/>
    </location>
</feature>
<dbReference type="PANTHER" id="PTHR23112">
    <property type="entry name" value="G PROTEIN-COUPLED RECEPTOR 157-RELATED"/>
    <property type="match status" value="1"/>
</dbReference>
<evidence type="ECO:0000313" key="8">
    <source>
        <dbReference type="Proteomes" id="UP000314987"/>
    </source>
</evidence>
<accession>A0A4X2JY56</accession>
<keyword evidence="2 5" id="KW-0812">Transmembrane</keyword>
<evidence type="ECO:0000256" key="1">
    <source>
        <dbReference type="ARBA" id="ARBA00004141"/>
    </source>
</evidence>
<evidence type="ECO:0000256" key="4">
    <source>
        <dbReference type="ARBA" id="ARBA00023136"/>
    </source>
</evidence>
<comment type="subcellular location">
    <subcellularLocation>
        <location evidence="1">Membrane</location>
        <topology evidence="1">Multi-pass membrane protein</topology>
    </subcellularLocation>
</comment>